<sequence>MVNYCSVPGYKDVVGFRFPKKVKLSVTINLINLNTNNLLAPSLYSIVCHEYFKKGDYDLTGGWDTGVPRHMPKDFKTKFPATRLVLDATEIAIENPKNVTQQVSSSSSYKNYITVKERVRFDIFFIEFCFSTYVRTFNLYQRTVHYNVAMSLF</sequence>
<reference evidence="1" key="1">
    <citation type="submission" date="2021-02" db="EMBL/GenBank/DDBJ databases">
        <authorList>
            <person name="Bekaert M."/>
        </authorList>
    </citation>
    <scope>NUCLEOTIDE SEQUENCE</scope>
    <source>
        <strain evidence="1">IoA-00</strain>
    </source>
</reference>
<dbReference type="Proteomes" id="UP000675881">
    <property type="component" value="Chromosome 5"/>
</dbReference>
<organism evidence="1 2">
    <name type="scientific">Lepeophtheirus salmonis</name>
    <name type="common">Salmon louse</name>
    <name type="synonym">Caligus salmonis</name>
    <dbReference type="NCBI Taxonomy" id="72036"/>
    <lineage>
        <taxon>Eukaryota</taxon>
        <taxon>Metazoa</taxon>
        <taxon>Ecdysozoa</taxon>
        <taxon>Arthropoda</taxon>
        <taxon>Crustacea</taxon>
        <taxon>Multicrustacea</taxon>
        <taxon>Hexanauplia</taxon>
        <taxon>Copepoda</taxon>
        <taxon>Siphonostomatoida</taxon>
        <taxon>Caligidae</taxon>
        <taxon>Lepeophtheirus</taxon>
    </lineage>
</organism>
<protein>
    <submittedName>
        <fullName evidence="1">(salmon louse) hypothetical protein</fullName>
    </submittedName>
</protein>
<gene>
    <name evidence="1" type="ORF">LSAA_9376</name>
</gene>
<evidence type="ECO:0000313" key="1">
    <source>
        <dbReference type="EMBL" id="CAF2954943.1"/>
    </source>
</evidence>
<accession>A0A7R8H9E0</accession>
<proteinExistence type="predicted"/>
<dbReference type="AlphaFoldDB" id="A0A7R8H9E0"/>
<dbReference type="EMBL" id="HG994584">
    <property type="protein sequence ID" value="CAF2954943.1"/>
    <property type="molecule type" value="Genomic_DNA"/>
</dbReference>
<keyword evidence="2" id="KW-1185">Reference proteome</keyword>
<name>A0A7R8H9E0_LEPSM</name>
<evidence type="ECO:0000313" key="2">
    <source>
        <dbReference type="Proteomes" id="UP000675881"/>
    </source>
</evidence>